<reference evidence="1 2" key="1">
    <citation type="submission" date="2014-05" db="EMBL/GenBank/DDBJ databases">
        <title>ATOL: Assembling a taxonomically balanced genome-scale reconstruction of the evolutionary history of the Enterobacteriaceae.</title>
        <authorList>
            <person name="Plunkett G.III."/>
            <person name="Neeno-Eckwall E.C."/>
            <person name="Glasner J.D."/>
            <person name="Perna N.T."/>
        </authorList>
    </citation>
    <scope>NUCLEOTIDE SEQUENCE [LARGE SCALE GENOMIC DNA]</scope>
    <source>
        <strain evidence="1 2">ATCC 33852</strain>
    </source>
</reference>
<keyword evidence="2" id="KW-1185">Reference proteome</keyword>
<proteinExistence type="predicted"/>
<sequence length="53" mass="5874">MSFFDGLKFLSSQKTKVTCPECKAVSEQMSTKVRKNSTLVCPKCGALFQPKSQ</sequence>
<protein>
    <submittedName>
        <fullName evidence="1">Uncharacterized protein</fullName>
    </submittedName>
</protein>
<dbReference type="RefSeq" id="WP_218586968.1">
    <property type="nucleotide sequence ID" value="NZ_JMPJ01000053.1"/>
</dbReference>
<dbReference type="GeneID" id="78383346"/>
<evidence type="ECO:0000313" key="1">
    <source>
        <dbReference type="EMBL" id="KFC80653.1"/>
    </source>
</evidence>
<accession>A0A085GAA8</accession>
<dbReference type="InterPro" id="IPR057793">
    <property type="entry name" value="YnfU-like"/>
</dbReference>
<comment type="caution">
    <text evidence="1">The sequence shown here is derived from an EMBL/GenBank/DDBJ whole genome shotgun (WGS) entry which is preliminary data.</text>
</comment>
<gene>
    <name evidence="1" type="ORF">GEAM_1972</name>
</gene>
<dbReference type="AlphaFoldDB" id="A0A085GAA8"/>
<dbReference type="NCBIfam" id="NF038384">
    <property type="entry name" value="zinc_YnfU_fam"/>
    <property type="match status" value="1"/>
</dbReference>
<organism evidence="1 2">
    <name type="scientific">Ewingella americana (strain ATCC 33852 / DSM 4580 / CCUG 14506 / JCM 5911 / LMG 7869 / NCTC 12157 / CDC 1468-78)</name>
    <dbReference type="NCBI Taxonomy" id="910964"/>
    <lineage>
        <taxon>Bacteria</taxon>
        <taxon>Pseudomonadati</taxon>
        <taxon>Pseudomonadota</taxon>
        <taxon>Gammaproteobacteria</taxon>
        <taxon>Enterobacterales</taxon>
        <taxon>Yersiniaceae</taxon>
        <taxon>Ewingella</taxon>
    </lineage>
</organism>
<dbReference type="EMBL" id="JMPJ01000053">
    <property type="protein sequence ID" value="KFC80653.1"/>
    <property type="molecule type" value="Genomic_DNA"/>
</dbReference>
<dbReference type="Pfam" id="PF23499">
    <property type="entry name" value="YnfU"/>
    <property type="match status" value="1"/>
</dbReference>
<name>A0A085GAA8_EWIA3</name>
<dbReference type="Proteomes" id="UP000028640">
    <property type="component" value="Unassembled WGS sequence"/>
</dbReference>
<dbReference type="eggNOG" id="ENOG50339AM">
    <property type="taxonomic scope" value="Bacteria"/>
</dbReference>
<evidence type="ECO:0000313" key="2">
    <source>
        <dbReference type="Proteomes" id="UP000028640"/>
    </source>
</evidence>